<dbReference type="Proteomes" id="UP001303889">
    <property type="component" value="Unassembled WGS sequence"/>
</dbReference>
<reference evidence="1" key="1">
    <citation type="journal article" date="2023" name="Mol. Phylogenet. Evol.">
        <title>Genome-scale phylogeny and comparative genomics of the fungal order Sordariales.</title>
        <authorList>
            <person name="Hensen N."/>
            <person name="Bonometti L."/>
            <person name="Westerberg I."/>
            <person name="Brannstrom I.O."/>
            <person name="Guillou S."/>
            <person name="Cros-Aarteil S."/>
            <person name="Calhoun S."/>
            <person name="Haridas S."/>
            <person name="Kuo A."/>
            <person name="Mondo S."/>
            <person name="Pangilinan J."/>
            <person name="Riley R."/>
            <person name="LaButti K."/>
            <person name="Andreopoulos B."/>
            <person name="Lipzen A."/>
            <person name="Chen C."/>
            <person name="Yan M."/>
            <person name="Daum C."/>
            <person name="Ng V."/>
            <person name="Clum A."/>
            <person name="Steindorff A."/>
            <person name="Ohm R.A."/>
            <person name="Martin F."/>
            <person name="Silar P."/>
            <person name="Natvig D.O."/>
            <person name="Lalanne C."/>
            <person name="Gautier V."/>
            <person name="Ament-Velasquez S.L."/>
            <person name="Kruys A."/>
            <person name="Hutchinson M.I."/>
            <person name="Powell A.J."/>
            <person name="Barry K."/>
            <person name="Miller A.N."/>
            <person name="Grigoriev I.V."/>
            <person name="Debuchy R."/>
            <person name="Gladieux P."/>
            <person name="Hiltunen Thoren M."/>
            <person name="Johannesson H."/>
        </authorList>
    </citation>
    <scope>NUCLEOTIDE SEQUENCE</scope>
    <source>
        <strain evidence="1">CBS 103.79</strain>
    </source>
</reference>
<gene>
    <name evidence="1" type="ORF">C8A05DRAFT_19951</name>
</gene>
<dbReference type="AlphaFoldDB" id="A0AAN6MAL8"/>
<accession>A0AAN6MAL8</accession>
<evidence type="ECO:0000313" key="2">
    <source>
        <dbReference type="Proteomes" id="UP001303889"/>
    </source>
</evidence>
<sequence>LCHLALEISAPFSPSDVAEVIRKRAIYLGTLSLVLPSTMNRRSPVMLFLRPACRYRLRNVSDDPLDKITIAEVPFLREGGTQLMPLRKCLDHQRAALDRHVRDWSVRGDESTAWSTKDDFFSGLEITAQTFVEYCCTGAESNKAKIDQQQCRVN</sequence>
<dbReference type="EMBL" id="MU856222">
    <property type="protein sequence ID" value="KAK3897250.1"/>
    <property type="molecule type" value="Genomic_DNA"/>
</dbReference>
<reference evidence="1" key="2">
    <citation type="submission" date="2023-05" db="EMBL/GenBank/DDBJ databases">
        <authorList>
            <consortium name="Lawrence Berkeley National Laboratory"/>
            <person name="Steindorff A."/>
            <person name="Hensen N."/>
            <person name="Bonometti L."/>
            <person name="Westerberg I."/>
            <person name="Brannstrom I.O."/>
            <person name="Guillou S."/>
            <person name="Cros-Aarteil S."/>
            <person name="Calhoun S."/>
            <person name="Haridas S."/>
            <person name="Kuo A."/>
            <person name="Mondo S."/>
            <person name="Pangilinan J."/>
            <person name="Riley R."/>
            <person name="Labutti K."/>
            <person name="Andreopoulos B."/>
            <person name="Lipzen A."/>
            <person name="Chen C."/>
            <person name="Yanf M."/>
            <person name="Daum C."/>
            <person name="Ng V."/>
            <person name="Clum A."/>
            <person name="Ohm R."/>
            <person name="Martin F."/>
            <person name="Silar P."/>
            <person name="Natvig D."/>
            <person name="Lalanne C."/>
            <person name="Gautier V."/>
            <person name="Ament-Velasquez S.L."/>
            <person name="Kruys A."/>
            <person name="Hutchinson M.I."/>
            <person name="Powell A.J."/>
            <person name="Barry K."/>
            <person name="Miller A.N."/>
            <person name="Grigoriev I.V."/>
            <person name="Debuchy R."/>
            <person name="Gladieux P."/>
            <person name="Thoren M.H."/>
            <person name="Johannesson H."/>
        </authorList>
    </citation>
    <scope>NUCLEOTIDE SEQUENCE</scope>
    <source>
        <strain evidence="1">CBS 103.79</strain>
    </source>
</reference>
<name>A0AAN6MAL8_9PEZI</name>
<comment type="caution">
    <text evidence="1">The sequence shown here is derived from an EMBL/GenBank/DDBJ whole genome shotgun (WGS) entry which is preliminary data.</text>
</comment>
<evidence type="ECO:0000313" key="1">
    <source>
        <dbReference type="EMBL" id="KAK3897250.1"/>
    </source>
</evidence>
<keyword evidence="2" id="KW-1185">Reference proteome</keyword>
<feature type="non-terminal residue" evidence="1">
    <location>
        <position position="1"/>
    </location>
</feature>
<proteinExistence type="predicted"/>
<protein>
    <submittedName>
        <fullName evidence="1">Uncharacterized protein</fullName>
    </submittedName>
</protein>
<organism evidence="1 2">
    <name type="scientific">Staphylotrichum tortipilum</name>
    <dbReference type="NCBI Taxonomy" id="2831512"/>
    <lineage>
        <taxon>Eukaryota</taxon>
        <taxon>Fungi</taxon>
        <taxon>Dikarya</taxon>
        <taxon>Ascomycota</taxon>
        <taxon>Pezizomycotina</taxon>
        <taxon>Sordariomycetes</taxon>
        <taxon>Sordariomycetidae</taxon>
        <taxon>Sordariales</taxon>
        <taxon>Chaetomiaceae</taxon>
        <taxon>Staphylotrichum</taxon>
    </lineage>
</organism>